<evidence type="ECO:0000313" key="2">
    <source>
        <dbReference type="Proteomes" id="UP000195305"/>
    </source>
</evidence>
<dbReference type="RefSeq" id="WP_087357895.1">
    <property type="nucleotide sequence ID" value="NZ_AP031415.1"/>
</dbReference>
<evidence type="ECO:0008006" key="3">
    <source>
        <dbReference type="Google" id="ProtNLM"/>
    </source>
</evidence>
<dbReference type="NCBIfam" id="NF033453">
    <property type="entry name" value="BREX_3_BrxF"/>
    <property type="match status" value="1"/>
</dbReference>
<accession>A0A1Y4T0P0</accession>
<dbReference type="Gene3D" id="3.40.50.300">
    <property type="entry name" value="P-loop containing nucleotide triphosphate hydrolases"/>
    <property type="match status" value="1"/>
</dbReference>
<organism evidence="1 2">
    <name type="scientific">Massilimicrobiota timonensis</name>
    <dbReference type="NCBI Taxonomy" id="1776392"/>
    <lineage>
        <taxon>Bacteria</taxon>
        <taxon>Bacillati</taxon>
        <taxon>Bacillota</taxon>
        <taxon>Erysipelotrichia</taxon>
        <taxon>Erysipelotrichales</taxon>
        <taxon>Erysipelotrichaceae</taxon>
        <taxon>Massilimicrobiota</taxon>
    </lineage>
</organism>
<evidence type="ECO:0000313" key="1">
    <source>
        <dbReference type="EMBL" id="OUQ34553.1"/>
    </source>
</evidence>
<dbReference type="InterPro" id="IPR048067">
    <property type="entry name" value="BREX_3_BrxF"/>
</dbReference>
<sequence length="142" mass="16428">MDLNKKIEDISQAEYKLLLIVGQPGSGKSKIIRQYSEETGIPILDLDKIFYHTPSEKLLPEMKNFLTTYHQKVLLLDNKKLLYAKNSQIDLLAFLKELSKDIPVVATWNGKIEDGQLFHFRNDSSEDLIYSTDNNDFKYILC</sequence>
<dbReference type="AlphaFoldDB" id="A0A1Y4T0P0"/>
<comment type="caution">
    <text evidence="1">The sequence shown here is derived from an EMBL/GenBank/DDBJ whole genome shotgun (WGS) entry which is preliminary data.</text>
</comment>
<reference evidence="1 2" key="1">
    <citation type="journal article" date="2018" name="BMC Genomics">
        <title>Whole genome sequencing and function prediction of 133 gut anaerobes isolated from chicken caecum in pure cultures.</title>
        <authorList>
            <person name="Medvecky M."/>
            <person name="Cejkova D."/>
            <person name="Polansky O."/>
            <person name="Karasova D."/>
            <person name="Kubasova T."/>
            <person name="Cizek A."/>
            <person name="Rychlik I."/>
        </authorList>
    </citation>
    <scope>NUCLEOTIDE SEQUENCE [LARGE SCALE GENOMIC DNA]</scope>
    <source>
        <strain evidence="1 2">An13</strain>
    </source>
</reference>
<dbReference type="SUPFAM" id="SSF52540">
    <property type="entry name" value="P-loop containing nucleoside triphosphate hydrolases"/>
    <property type="match status" value="1"/>
</dbReference>
<proteinExistence type="predicted"/>
<protein>
    <recommendedName>
        <fullName evidence="3">BREX-3 system P-loop-containing protein BrxF</fullName>
    </recommendedName>
</protein>
<dbReference type="InterPro" id="IPR027417">
    <property type="entry name" value="P-loop_NTPase"/>
</dbReference>
<dbReference type="OrthoDB" id="7503064at2"/>
<name>A0A1Y4T0P0_9FIRM</name>
<dbReference type="Proteomes" id="UP000195305">
    <property type="component" value="Unassembled WGS sequence"/>
</dbReference>
<dbReference type="EMBL" id="NFLJ01000015">
    <property type="protein sequence ID" value="OUQ34553.1"/>
    <property type="molecule type" value="Genomic_DNA"/>
</dbReference>
<gene>
    <name evidence="1" type="ORF">B5E75_06135</name>
</gene>
<keyword evidence="2" id="KW-1185">Reference proteome</keyword>